<dbReference type="InterPro" id="IPR017925">
    <property type="entry name" value="DHFR_CS"/>
</dbReference>
<evidence type="ECO:0000256" key="5">
    <source>
        <dbReference type="ARBA" id="ARBA00022857"/>
    </source>
</evidence>
<keyword evidence="4" id="KW-0554">One-carbon metabolism</keyword>
<dbReference type="EC" id="1.5.1.3" evidence="3"/>
<evidence type="ECO:0000313" key="9">
    <source>
        <dbReference type="EMBL" id="MCQ1949216.1"/>
    </source>
</evidence>
<dbReference type="InterPro" id="IPR024072">
    <property type="entry name" value="DHFR-like_dom_sf"/>
</dbReference>
<dbReference type="SUPFAM" id="SSF53597">
    <property type="entry name" value="Dihydrofolate reductase-like"/>
    <property type="match status" value="1"/>
</dbReference>
<comment type="pathway">
    <text evidence="1">Cofactor biosynthesis; tetrahydrofolate biosynthesis; 5,6,7,8-tetrahydrofolate from 7,8-dihydrofolate: step 1/1.</text>
</comment>
<dbReference type="Proteomes" id="UP001206924">
    <property type="component" value="Unassembled WGS sequence"/>
</dbReference>
<dbReference type="PANTHER" id="PTHR48069:SF3">
    <property type="entry name" value="DIHYDROFOLATE REDUCTASE"/>
    <property type="match status" value="1"/>
</dbReference>
<feature type="domain" description="DHFR" evidence="8">
    <location>
        <begin position="48"/>
        <end position="217"/>
    </location>
</feature>
<evidence type="ECO:0000256" key="2">
    <source>
        <dbReference type="ARBA" id="ARBA00009539"/>
    </source>
</evidence>
<evidence type="ECO:0000256" key="7">
    <source>
        <dbReference type="RuleBase" id="RU004474"/>
    </source>
</evidence>
<dbReference type="Pfam" id="PF00186">
    <property type="entry name" value="DHFR_1"/>
    <property type="match status" value="1"/>
</dbReference>
<reference evidence="9 10" key="1">
    <citation type="submission" date="2022-07" db="EMBL/GenBank/DDBJ databases">
        <title>Novel species in genus Arthrobacter.</title>
        <authorList>
            <person name="Liu Y."/>
        </authorList>
    </citation>
    <scope>NUCLEOTIDE SEQUENCE [LARGE SCALE GENOMIC DNA]</scope>
    <source>
        <strain evidence="10">zg-Y859</strain>
    </source>
</reference>
<keyword evidence="10" id="KW-1185">Reference proteome</keyword>
<dbReference type="PROSITE" id="PS00075">
    <property type="entry name" value="DHFR_1"/>
    <property type="match status" value="1"/>
</dbReference>
<evidence type="ECO:0000256" key="4">
    <source>
        <dbReference type="ARBA" id="ARBA00022563"/>
    </source>
</evidence>
<dbReference type="Gene3D" id="3.40.430.10">
    <property type="entry name" value="Dihydrofolate Reductase, subunit A"/>
    <property type="match status" value="1"/>
</dbReference>
<dbReference type="RefSeq" id="WP_255864996.1">
    <property type="nucleotide sequence ID" value="NZ_CP104263.1"/>
</dbReference>
<accession>A0ABT1NNC2</accession>
<dbReference type="EMBL" id="JANFLP010000005">
    <property type="protein sequence ID" value="MCQ1949216.1"/>
    <property type="molecule type" value="Genomic_DNA"/>
</dbReference>
<protein>
    <recommendedName>
        <fullName evidence="3">dihydrofolate reductase</fullName>
        <ecNumber evidence="3">1.5.1.3</ecNumber>
    </recommendedName>
</protein>
<sequence length="236" mass="24623">MTESLPVTTAAAPAGPTRYFPVGGGSHAGADLGQVLRERGTVPDGGPVIGMVWAQTVDGVIGRDGGMPWHLPEDMAHFKATTAGHPVIMGRRTWESFPAAYRPLPGRTNIIVSSSAALHAEAADSGAVVVGSLEDALAVARTSPGNEEIWIIGGAQLYEAAVPVANTAVVTVIDMETEGDTFAPALGQDWTFSAVSPAADWYTSSNGTRYRIALWTRDRETADRDAANQDAAAPLA</sequence>
<dbReference type="CDD" id="cd00209">
    <property type="entry name" value="DHFR"/>
    <property type="match status" value="1"/>
</dbReference>
<gene>
    <name evidence="9" type="ORF">NNX28_04645</name>
</gene>
<dbReference type="PRINTS" id="PR00070">
    <property type="entry name" value="DHFR"/>
</dbReference>
<name>A0ABT1NNC2_9MICC</name>
<dbReference type="InterPro" id="IPR012259">
    <property type="entry name" value="DHFR"/>
</dbReference>
<dbReference type="PANTHER" id="PTHR48069">
    <property type="entry name" value="DIHYDROFOLATE REDUCTASE"/>
    <property type="match status" value="1"/>
</dbReference>
<evidence type="ECO:0000259" key="8">
    <source>
        <dbReference type="PROSITE" id="PS51330"/>
    </source>
</evidence>
<keyword evidence="6" id="KW-0560">Oxidoreductase</keyword>
<evidence type="ECO:0000313" key="10">
    <source>
        <dbReference type="Proteomes" id="UP001206924"/>
    </source>
</evidence>
<evidence type="ECO:0000256" key="1">
    <source>
        <dbReference type="ARBA" id="ARBA00004903"/>
    </source>
</evidence>
<proteinExistence type="inferred from homology"/>
<dbReference type="InterPro" id="IPR001796">
    <property type="entry name" value="DHFR_dom"/>
</dbReference>
<organism evidence="9 10">
    <name type="scientific">Arthrobacter jinronghuae</name>
    <dbReference type="NCBI Taxonomy" id="2964609"/>
    <lineage>
        <taxon>Bacteria</taxon>
        <taxon>Bacillati</taxon>
        <taxon>Actinomycetota</taxon>
        <taxon>Actinomycetes</taxon>
        <taxon>Micrococcales</taxon>
        <taxon>Micrococcaceae</taxon>
        <taxon>Arthrobacter</taxon>
    </lineage>
</organism>
<comment type="caution">
    <text evidence="9">The sequence shown here is derived from an EMBL/GenBank/DDBJ whole genome shotgun (WGS) entry which is preliminary data.</text>
</comment>
<dbReference type="PROSITE" id="PS51330">
    <property type="entry name" value="DHFR_2"/>
    <property type="match status" value="1"/>
</dbReference>
<evidence type="ECO:0000256" key="3">
    <source>
        <dbReference type="ARBA" id="ARBA00012856"/>
    </source>
</evidence>
<keyword evidence="5" id="KW-0521">NADP</keyword>
<comment type="similarity">
    <text evidence="2 7">Belongs to the dihydrofolate reductase family.</text>
</comment>
<evidence type="ECO:0000256" key="6">
    <source>
        <dbReference type="ARBA" id="ARBA00023002"/>
    </source>
</evidence>